<dbReference type="InterPro" id="IPR029028">
    <property type="entry name" value="Alpha/beta_knot_MTases"/>
</dbReference>
<evidence type="ECO:0000256" key="8">
    <source>
        <dbReference type="ARBA" id="ARBA00022884"/>
    </source>
</evidence>
<dbReference type="PANTHER" id="PTHR12636">
    <property type="entry name" value="NEP1/MRA1"/>
    <property type="match status" value="1"/>
</dbReference>
<dbReference type="EC" id="2.1.1.-" evidence="9"/>
<comment type="caution">
    <text evidence="10">The sequence shown here is derived from an EMBL/GenBank/DDBJ whole genome shotgun (WGS) entry which is preliminary data.</text>
</comment>
<keyword evidence="2 9" id="KW-0690">Ribosome biogenesis</keyword>
<comment type="similarity">
    <text evidence="1 9">Belongs to the class IV-like SAM-binding methyltransferase superfamily. RNA methyltransferase NEP1 family.</text>
</comment>
<dbReference type="CDD" id="cd18088">
    <property type="entry name" value="Nep1-like"/>
    <property type="match status" value="1"/>
</dbReference>
<keyword evidence="11" id="KW-1185">Reference proteome</keyword>
<evidence type="ECO:0000256" key="2">
    <source>
        <dbReference type="ARBA" id="ARBA00022517"/>
    </source>
</evidence>
<keyword evidence="8 9" id="KW-0694">RNA-binding</keyword>
<feature type="binding site" evidence="9">
    <location>
        <position position="188"/>
    </location>
    <ligand>
        <name>S-adenosyl-L-methionine</name>
        <dbReference type="ChEBI" id="CHEBI:59789"/>
    </ligand>
</feature>
<feature type="binding site" evidence="9">
    <location>
        <position position="193"/>
    </location>
    <ligand>
        <name>S-adenosyl-L-methionine</name>
        <dbReference type="ChEBI" id="CHEBI:59789"/>
    </ligand>
</feature>
<keyword evidence="4 9" id="KW-0489">Methyltransferase</keyword>
<feature type="site" description="Stabilizes Arg-xx" evidence="9">
    <location>
        <position position="66"/>
    </location>
</feature>
<evidence type="ECO:0000256" key="1">
    <source>
        <dbReference type="ARBA" id="ARBA00008115"/>
    </source>
</evidence>
<keyword evidence="7 9" id="KW-0699">rRNA-binding</keyword>
<dbReference type="Gene3D" id="3.40.1280.10">
    <property type="match status" value="1"/>
</dbReference>
<gene>
    <name evidence="9" type="primary">nep1</name>
    <name evidence="10" type="ORF">QPL79_01405</name>
</gene>
<keyword evidence="5 9" id="KW-0808">Transferase</keyword>
<evidence type="ECO:0000256" key="3">
    <source>
        <dbReference type="ARBA" id="ARBA00022552"/>
    </source>
</evidence>
<organism evidence="10 11">
    <name type="scientific">Ignisphaera cupida</name>
    <dbReference type="NCBI Taxonomy" id="3050454"/>
    <lineage>
        <taxon>Archaea</taxon>
        <taxon>Thermoproteota</taxon>
        <taxon>Thermoprotei</taxon>
        <taxon>Desulfurococcales</taxon>
        <taxon>Desulfurococcaceae</taxon>
        <taxon>Ignisphaera</taxon>
    </lineage>
</organism>
<dbReference type="GO" id="GO:0019843">
    <property type="term" value="F:rRNA binding"/>
    <property type="evidence" value="ECO:0007669"/>
    <property type="project" value="UniProtKB-UniRule"/>
</dbReference>
<name>A0ABD4Z4X5_9CREN</name>
<comment type="function">
    <text evidence="9">Methyltransferase involved in ribosomal biogenesis. Specifically catalyzes the N1-methylation of the pseudouridine corresponding to position 914 in M.jannaschii 16S rRNA.</text>
</comment>
<feature type="site" description="Interaction with substrate rRNA" evidence="9">
    <location>
        <position position="64"/>
    </location>
</feature>
<comment type="subunit">
    <text evidence="9">Homodimer.</text>
</comment>
<dbReference type="SUPFAM" id="SSF75217">
    <property type="entry name" value="alpha/beta knot"/>
    <property type="match status" value="1"/>
</dbReference>
<dbReference type="InterPro" id="IPR029026">
    <property type="entry name" value="tRNA_m1G_MTases_N"/>
</dbReference>
<feature type="site" description="Interaction with substrate rRNA" evidence="9">
    <location>
        <position position="108"/>
    </location>
</feature>
<evidence type="ECO:0000256" key="4">
    <source>
        <dbReference type="ARBA" id="ARBA00022603"/>
    </source>
</evidence>
<dbReference type="GO" id="GO:0070037">
    <property type="term" value="F:rRNA (pseudouridine) methyltransferase activity"/>
    <property type="evidence" value="ECO:0007669"/>
    <property type="project" value="UniProtKB-UniRule"/>
</dbReference>
<reference evidence="10 11" key="1">
    <citation type="submission" date="2023-05" db="EMBL/GenBank/DDBJ databases">
        <title>A new hyperthermophilic archaea 'Ignisphaera cupida' sp. nov. and description of the family 'Ignisphaeraceae' fam. nov.</title>
        <authorList>
            <person name="Podosokorskaya O.A."/>
            <person name="Elcheninov A.G."/>
            <person name="Klukina A."/>
            <person name="Merkel A.Y."/>
        </authorList>
    </citation>
    <scope>NUCLEOTIDE SEQUENCE [LARGE SCALE GENOMIC DNA]</scope>
    <source>
        <strain evidence="10 11">4213-co</strain>
    </source>
</reference>
<evidence type="ECO:0000256" key="9">
    <source>
        <dbReference type="HAMAP-Rule" id="MF_00554"/>
    </source>
</evidence>
<keyword evidence="6 9" id="KW-0949">S-adenosyl-L-methionine</keyword>
<dbReference type="EMBL" id="JASNVW010000001">
    <property type="protein sequence ID" value="MDK6028022.1"/>
    <property type="molecule type" value="Genomic_DNA"/>
</dbReference>
<dbReference type="AlphaFoldDB" id="A0ABD4Z4X5"/>
<evidence type="ECO:0000256" key="6">
    <source>
        <dbReference type="ARBA" id="ARBA00022691"/>
    </source>
</evidence>
<evidence type="ECO:0000256" key="5">
    <source>
        <dbReference type="ARBA" id="ARBA00022679"/>
    </source>
</evidence>
<feature type="site" description="Interaction with substrate rRNA" evidence="9">
    <location>
        <position position="105"/>
    </location>
</feature>
<evidence type="ECO:0000313" key="11">
    <source>
        <dbReference type="Proteomes" id="UP001529235"/>
    </source>
</evidence>
<dbReference type="Pfam" id="PF03587">
    <property type="entry name" value="EMG1"/>
    <property type="match status" value="1"/>
</dbReference>
<feature type="binding site" evidence="9">
    <location>
        <begin position="209"/>
        <end position="214"/>
    </location>
    <ligand>
        <name>S-adenosyl-L-methionine</name>
        <dbReference type="ChEBI" id="CHEBI:59789"/>
    </ligand>
</feature>
<sequence length="239" mass="27468">MRVEPITIVIAEAGLELIPEEIANNPVILAHAKKRGKKANEMLLDISLHYKAMKNLRNWFKRGRPDIIHTSMLIALSSILNRTGLLNLFIHTINDLIIHVDPKARVPRNYNRFVGLMEQLLIEKKVPPNAQKPLMWIEERKLHDFVKQRRFTSIILLHERGTFIKPKALGELIASKMVNGEKTCVIIGGFQHGDFEQSTLSLTKDRFAIYSQPLETWTVVSTVIHSIENSEVLNEILWR</sequence>
<evidence type="ECO:0000313" key="10">
    <source>
        <dbReference type="EMBL" id="MDK6028022.1"/>
    </source>
</evidence>
<keyword evidence="3 9" id="KW-0698">rRNA processing</keyword>
<accession>A0ABD4Z4X5</accession>
<feature type="site" description="Interaction with substrate rRNA" evidence="9">
    <location>
        <position position="112"/>
    </location>
</feature>
<dbReference type="InterPro" id="IPR023503">
    <property type="entry name" value="Ribosome_NEP1_arc"/>
</dbReference>
<dbReference type="InterPro" id="IPR005304">
    <property type="entry name" value="Rbsml_bgen_MeTrfase_EMG1/NEP1"/>
</dbReference>
<dbReference type="RefSeq" id="WP_285272998.1">
    <property type="nucleotide sequence ID" value="NZ_JASNVW010000001.1"/>
</dbReference>
<dbReference type="Proteomes" id="UP001529235">
    <property type="component" value="Unassembled WGS sequence"/>
</dbReference>
<dbReference type="HAMAP" id="MF_00554">
    <property type="entry name" value="NEP1"/>
    <property type="match status" value="1"/>
</dbReference>
<evidence type="ECO:0000256" key="7">
    <source>
        <dbReference type="ARBA" id="ARBA00022730"/>
    </source>
</evidence>
<dbReference type="PANTHER" id="PTHR12636:SF5">
    <property type="entry name" value="RIBOSOMAL RNA SMALL SUBUNIT METHYLTRANSFERASE NEP1"/>
    <property type="match status" value="1"/>
</dbReference>
<protein>
    <recommendedName>
        <fullName evidence="9">Ribosomal RNA small subunit methyltransferase Nep1</fullName>
        <ecNumber evidence="9">2.1.1.-</ecNumber>
    </recommendedName>
    <alternativeName>
        <fullName evidence="9">16S rRNA (pseudouridine-N1-)-methyltransferase Nep1</fullName>
    </alternativeName>
</protein>
<proteinExistence type="inferred from homology"/>
<comment type="catalytic activity">
    <reaction evidence="9">
        <text>a pseudouridine in rRNA + S-adenosyl-L-methionine = an N(1)-methylpseudouridine in rRNA + S-adenosyl-L-homocysteine + H(+)</text>
        <dbReference type="Rhea" id="RHEA:46696"/>
        <dbReference type="Rhea" id="RHEA-COMP:11634"/>
        <dbReference type="Rhea" id="RHEA-COMP:13933"/>
        <dbReference type="ChEBI" id="CHEBI:15378"/>
        <dbReference type="ChEBI" id="CHEBI:57856"/>
        <dbReference type="ChEBI" id="CHEBI:59789"/>
        <dbReference type="ChEBI" id="CHEBI:65314"/>
        <dbReference type="ChEBI" id="CHEBI:74890"/>
    </reaction>
</comment>